<keyword evidence="2" id="KW-1185">Reference proteome</keyword>
<dbReference type="STRING" id="1314777.A0A164QJE2"/>
<evidence type="ECO:0000313" key="2">
    <source>
        <dbReference type="Proteomes" id="UP000076722"/>
    </source>
</evidence>
<gene>
    <name evidence="1" type="ORF">SISNIDRAFT_394405</name>
</gene>
<feature type="non-terminal residue" evidence="1">
    <location>
        <position position="1"/>
    </location>
</feature>
<evidence type="ECO:0000313" key="1">
    <source>
        <dbReference type="EMBL" id="KZS89712.1"/>
    </source>
</evidence>
<dbReference type="OrthoDB" id="3247418at2759"/>
<sequence>TLRAIWNDQSTITTPTWLGRMPKFAGSTQHGKMKADEWRSFCTITLVYSLIKQWHDKDVRFQQMLSNFMALITLVNIAHQRTLDAGAILHYRESIIKYLGGVKTLFLEQQLLPNHHAALHLSSMLQMFGPVISWR</sequence>
<reference evidence="1 2" key="1">
    <citation type="journal article" date="2016" name="Mol. Biol. Evol.">
        <title>Comparative Genomics of Early-Diverging Mushroom-Forming Fungi Provides Insights into the Origins of Lignocellulose Decay Capabilities.</title>
        <authorList>
            <person name="Nagy L.G."/>
            <person name="Riley R."/>
            <person name="Tritt A."/>
            <person name="Adam C."/>
            <person name="Daum C."/>
            <person name="Floudas D."/>
            <person name="Sun H."/>
            <person name="Yadav J.S."/>
            <person name="Pangilinan J."/>
            <person name="Larsson K.H."/>
            <person name="Matsuura K."/>
            <person name="Barry K."/>
            <person name="Labutti K."/>
            <person name="Kuo R."/>
            <person name="Ohm R.A."/>
            <person name="Bhattacharya S.S."/>
            <person name="Shirouzu T."/>
            <person name="Yoshinaga Y."/>
            <person name="Martin F.M."/>
            <person name="Grigoriev I.V."/>
            <person name="Hibbett D.S."/>
        </authorList>
    </citation>
    <scope>NUCLEOTIDE SEQUENCE [LARGE SCALE GENOMIC DNA]</scope>
    <source>
        <strain evidence="1 2">HHB9708</strain>
    </source>
</reference>
<dbReference type="Proteomes" id="UP000076722">
    <property type="component" value="Unassembled WGS sequence"/>
</dbReference>
<proteinExistence type="predicted"/>
<organism evidence="1 2">
    <name type="scientific">Sistotremastrum niveocremeum HHB9708</name>
    <dbReference type="NCBI Taxonomy" id="1314777"/>
    <lineage>
        <taxon>Eukaryota</taxon>
        <taxon>Fungi</taxon>
        <taxon>Dikarya</taxon>
        <taxon>Basidiomycota</taxon>
        <taxon>Agaricomycotina</taxon>
        <taxon>Agaricomycetes</taxon>
        <taxon>Sistotremastrales</taxon>
        <taxon>Sistotremastraceae</taxon>
        <taxon>Sertulicium</taxon>
        <taxon>Sertulicium niveocremeum</taxon>
    </lineage>
</organism>
<name>A0A164QJE2_9AGAM</name>
<dbReference type="AlphaFoldDB" id="A0A164QJE2"/>
<protein>
    <submittedName>
        <fullName evidence="1">Uncharacterized protein</fullName>
    </submittedName>
</protein>
<accession>A0A164QJE2</accession>
<dbReference type="EMBL" id="KV419426">
    <property type="protein sequence ID" value="KZS89712.1"/>
    <property type="molecule type" value="Genomic_DNA"/>
</dbReference>
<feature type="non-terminal residue" evidence="1">
    <location>
        <position position="135"/>
    </location>
</feature>